<reference evidence="1 2" key="1">
    <citation type="submission" date="2017-04" db="EMBL/GenBank/DDBJ databases">
        <authorList>
            <person name="Afonso C.L."/>
            <person name="Miller P.J."/>
            <person name="Scott M.A."/>
            <person name="Spackman E."/>
            <person name="Goraichik I."/>
            <person name="Dimitrov K.M."/>
            <person name="Suarez D.L."/>
            <person name="Swayne D.E."/>
        </authorList>
    </citation>
    <scope>NUCLEOTIDE SEQUENCE [LARGE SCALE GENOMIC DNA]</scope>
    <source>
        <strain evidence="1 2">DSM 22418</strain>
    </source>
</reference>
<dbReference type="STRING" id="561061.SAMN05660862_0014"/>
<keyword evidence="2" id="KW-1185">Reference proteome</keyword>
<dbReference type="RefSeq" id="WP_085474557.1">
    <property type="nucleotide sequence ID" value="NZ_FXAU01000010.1"/>
</dbReference>
<protein>
    <submittedName>
        <fullName evidence="1">Uncharacterized protein</fullName>
    </submittedName>
</protein>
<organism evidence="1 2">
    <name type="scientific">Sphingobacterium psychroaquaticum</name>
    <dbReference type="NCBI Taxonomy" id="561061"/>
    <lineage>
        <taxon>Bacteria</taxon>
        <taxon>Pseudomonadati</taxon>
        <taxon>Bacteroidota</taxon>
        <taxon>Sphingobacteriia</taxon>
        <taxon>Sphingobacteriales</taxon>
        <taxon>Sphingobacteriaceae</taxon>
        <taxon>Sphingobacterium</taxon>
    </lineage>
</organism>
<dbReference type="Proteomes" id="UP000192980">
    <property type="component" value="Unassembled WGS sequence"/>
</dbReference>
<evidence type="ECO:0000313" key="1">
    <source>
        <dbReference type="EMBL" id="SMG51661.1"/>
    </source>
</evidence>
<dbReference type="AlphaFoldDB" id="A0A1X7LCT9"/>
<gene>
    <name evidence="1" type="ORF">SAMN05660862_0014</name>
</gene>
<accession>A0A1X7LCT9</accession>
<name>A0A1X7LCT9_9SPHI</name>
<sequence length="155" mass="18525">MEKNLSLQELKHDIIKRYGGRVSSSDFGILDLLIRSTRGENISFVLQHYSSEEISYKIFFADFVSFQIRDKMLTQEKDFQRLQPDSNFDGFFIYKMNDTRYLKFLREEMDLQLYEDIDYVDTQKLQQFSIIEQNLMVDIITVSSPQITLIENYKK</sequence>
<dbReference type="EMBL" id="FXAU01000010">
    <property type="protein sequence ID" value="SMG51661.1"/>
    <property type="molecule type" value="Genomic_DNA"/>
</dbReference>
<proteinExistence type="predicted"/>
<evidence type="ECO:0000313" key="2">
    <source>
        <dbReference type="Proteomes" id="UP000192980"/>
    </source>
</evidence>